<evidence type="ECO:0000313" key="5">
    <source>
        <dbReference type="EMBL" id="KAJ4369953.1"/>
    </source>
</evidence>
<dbReference type="InterPro" id="IPR056024">
    <property type="entry name" value="DUF7605"/>
</dbReference>
<dbReference type="InterPro" id="IPR027417">
    <property type="entry name" value="P-loop_NTPase"/>
</dbReference>
<feature type="coiled-coil region" evidence="1">
    <location>
        <begin position="677"/>
        <end position="711"/>
    </location>
</feature>
<dbReference type="InterPro" id="IPR045063">
    <property type="entry name" value="Dynamin_N"/>
</dbReference>
<feature type="compositionally biased region" description="Basic residues" evidence="2">
    <location>
        <begin position="743"/>
        <end position="758"/>
    </location>
</feature>
<gene>
    <name evidence="5" type="ORF">N0V83_005717</name>
</gene>
<evidence type="ECO:0000259" key="4">
    <source>
        <dbReference type="Pfam" id="PF24564"/>
    </source>
</evidence>
<feature type="domain" description="Dynamin N-terminal" evidence="3">
    <location>
        <begin position="388"/>
        <end position="633"/>
    </location>
</feature>
<name>A0A9W9CLX2_9PLEO</name>
<protein>
    <recommendedName>
        <fullName evidence="7">Nuclear GTPase SLIP-GC</fullName>
    </recommendedName>
</protein>
<feature type="coiled-coil region" evidence="1">
    <location>
        <begin position="797"/>
        <end position="824"/>
    </location>
</feature>
<feature type="region of interest" description="Disordered" evidence="2">
    <location>
        <begin position="1301"/>
        <end position="1390"/>
    </location>
</feature>
<sequence>MDWDDFQRRARAVVPPQELKPKRCWIGVLSHEKGPEQELEETDFIWMIGHSKIPLKKIHETYKARHGDRDFQFRFKDRKIEESDIVKSFLIPGDDLVLFVVNEMSATNMNLPSTSPQPSTGDPDVQTNDPSSVQDTTYAFLASRAKAVTEDDATPGAESPNVSNMVSSMRANMVSQESSTESPFALLHPKYQSFAASPVQQPSQIAAPYSNCTTTASHLPMRRASEGPTRGEPSIQHVPDTSKNTVPPSLSPYVSPYGEAKTNVREFATATRDDGVKKEQHSPLPCELPDTQPSVQRLAHAFDPDNVFNREPSPDSQQGSTFTDRHVRTIIDKQDIDILEAGVAKSMMILERLSQKFSQYVSTQADAQTWLQSLEKLKTQAERKRTVVGVVGNTGAGKSSVINSMLDEERLVPTNCMRACTAVVTEISWNDSTDTFATYRAEIEFISKDAWEKELNILMKDFLTENGTLSREASDPNSDAGIAWAKFHSVYPKIPRDSLEDCTVAGLMSERAVINVLGTTKKITAARPHNFYQELQKYVDSKEKVNKKDKDKDKSKPKEKRTFEMEHWPLIKVVKIYTKSSALSTGAVIVDLPGVHDSNAARAAVAQGYMKQCTGLWIVAPINRAVDDKAAKTLLGDTFKRQLKYDGGFSSVTFICSKTDDISITEAIDSLGLDDEAADFEQQEHEYKEQIKDLENKIADLKESQAVYKIALSSASDDIEVWEALQEDLDEGKTVFAPLPQTNKRKKGSTSKQAKKKRQTFDDDLDDDFLASDDEESTDGDSDDEVMIQEVRTPLTEADIKDKLKELRETKKNARRAGSELRSSIEEIRPQMRDIREKIDEIRAQLSHMCIAGRNEYSKTAIQQDFAAGIKEIDQENAAEEDEDNFNPDEELRDYDKVAKSLPVFCVSSRAYQKMCGRLQKDDDVPGFLTPEETEIPQLQAHCKKLTEGGRIQTCRAFLLSLCQLLTTFNLWASNDGTGLTMTDSDKRKQVQYLNRRLKELDNGLQDAIRACIYEMWVELKHQIFDKYPELINDAIEAAPSTANAWGYKDMGGLVWATYKAVVRRDGTYHSSSAGHRDFNGDLVNPIIKKLATGWERAFQNRLPRAFNTYIANSSKILQAFHKAIEERVYENGVGLANLSILRTQVQIYEQLFNDLGAVLVAQMTELQREANRDFTPTIASIMHNVYDTCTVEHGPGSYKRMKEHMTNYVERERHRMFHEATKTVERHLDQMCKALQNSMETKADEIFVQMNRDYTHVLGGVANQQPARLQSREEAQLRSEVRDVLRGVDAQFELIANGELDGAEEAGDEAQAGENQDSSIGEEESGVLFESAQESADGGANEDSLMDGDDTMLTEPTPQKRTDEDFHMEGGNKRYMATVSSDDDMDVEL</sequence>
<dbReference type="PANTHER" id="PTHR36681:SF3">
    <property type="entry name" value="NUCLEAR GTPASE, GERMINAL CENTER-ASSOCIATED, TANDEM DUPLICATE 3"/>
    <property type="match status" value="1"/>
</dbReference>
<feature type="compositionally biased region" description="Basic and acidic residues" evidence="2">
    <location>
        <begin position="1359"/>
        <end position="1373"/>
    </location>
</feature>
<organism evidence="5 6">
    <name type="scientific">Neocucurbitaria cava</name>
    <dbReference type="NCBI Taxonomy" id="798079"/>
    <lineage>
        <taxon>Eukaryota</taxon>
        <taxon>Fungi</taxon>
        <taxon>Dikarya</taxon>
        <taxon>Ascomycota</taxon>
        <taxon>Pezizomycotina</taxon>
        <taxon>Dothideomycetes</taxon>
        <taxon>Pleosporomycetidae</taxon>
        <taxon>Pleosporales</taxon>
        <taxon>Pleosporineae</taxon>
        <taxon>Cucurbitariaceae</taxon>
        <taxon>Neocucurbitaria</taxon>
    </lineage>
</organism>
<feature type="region of interest" description="Disordered" evidence="2">
    <location>
        <begin position="224"/>
        <end position="257"/>
    </location>
</feature>
<evidence type="ECO:0000313" key="6">
    <source>
        <dbReference type="Proteomes" id="UP001140560"/>
    </source>
</evidence>
<dbReference type="OrthoDB" id="3598281at2759"/>
<evidence type="ECO:0000259" key="3">
    <source>
        <dbReference type="Pfam" id="PF00350"/>
    </source>
</evidence>
<dbReference type="PANTHER" id="PTHR36681">
    <property type="entry name" value="NUCLEAR GTPASE, GERMINAL CENTER-ASSOCIATED, TANDEM DUPLICATE 3"/>
    <property type="match status" value="1"/>
</dbReference>
<accession>A0A9W9CLX2</accession>
<reference evidence="5" key="1">
    <citation type="submission" date="2022-10" db="EMBL/GenBank/DDBJ databases">
        <title>Tapping the CABI collections for fungal endophytes: first genome assemblies for Collariella, Neodidymelliopsis, Ascochyta clinopodiicola, Didymella pomorum, Didymosphaeria variabile, Neocosmospora piperis and Neocucurbitaria cava.</title>
        <authorList>
            <person name="Hill R."/>
        </authorList>
    </citation>
    <scope>NUCLEOTIDE SEQUENCE</scope>
    <source>
        <strain evidence="5">IMI 356814</strain>
    </source>
</reference>
<feature type="compositionally biased region" description="Acidic residues" evidence="2">
    <location>
        <begin position="762"/>
        <end position="786"/>
    </location>
</feature>
<dbReference type="Pfam" id="PF00350">
    <property type="entry name" value="Dynamin_N"/>
    <property type="match status" value="1"/>
</dbReference>
<dbReference type="Pfam" id="PF24564">
    <property type="entry name" value="DUF7605"/>
    <property type="match status" value="1"/>
</dbReference>
<feature type="region of interest" description="Disordered" evidence="2">
    <location>
        <begin position="734"/>
        <end position="786"/>
    </location>
</feature>
<feature type="domain" description="DUF7605" evidence="4">
    <location>
        <begin position="1051"/>
        <end position="1214"/>
    </location>
</feature>
<evidence type="ECO:0000256" key="1">
    <source>
        <dbReference type="SAM" id="Coils"/>
    </source>
</evidence>
<feature type="compositionally biased region" description="Low complexity" evidence="2">
    <location>
        <begin position="246"/>
        <end position="257"/>
    </location>
</feature>
<keyword evidence="1" id="KW-0175">Coiled coil</keyword>
<comment type="caution">
    <text evidence="5">The sequence shown here is derived from an EMBL/GenBank/DDBJ whole genome shotgun (WGS) entry which is preliminary data.</text>
</comment>
<proteinExistence type="predicted"/>
<feature type="region of interest" description="Disordered" evidence="2">
    <location>
        <begin position="109"/>
        <end position="132"/>
    </location>
</feature>
<dbReference type="Proteomes" id="UP001140560">
    <property type="component" value="Unassembled WGS sequence"/>
</dbReference>
<keyword evidence="6" id="KW-1185">Reference proteome</keyword>
<evidence type="ECO:0008006" key="7">
    <source>
        <dbReference type="Google" id="ProtNLM"/>
    </source>
</evidence>
<dbReference type="EMBL" id="JAPEUY010000009">
    <property type="protein sequence ID" value="KAJ4369953.1"/>
    <property type="molecule type" value="Genomic_DNA"/>
</dbReference>
<evidence type="ECO:0000256" key="2">
    <source>
        <dbReference type="SAM" id="MobiDB-lite"/>
    </source>
</evidence>
<dbReference type="Gene3D" id="3.40.50.300">
    <property type="entry name" value="P-loop containing nucleotide triphosphate hydrolases"/>
    <property type="match status" value="2"/>
</dbReference>
<dbReference type="SUPFAM" id="SSF52540">
    <property type="entry name" value="P-loop containing nucleoside triphosphate hydrolases"/>
    <property type="match status" value="1"/>
</dbReference>